<dbReference type="Proteomes" id="UP000821845">
    <property type="component" value="Chromosome 5"/>
</dbReference>
<organism evidence="1 2">
    <name type="scientific">Hyalomma asiaticum</name>
    <name type="common">Tick</name>
    <dbReference type="NCBI Taxonomy" id="266040"/>
    <lineage>
        <taxon>Eukaryota</taxon>
        <taxon>Metazoa</taxon>
        <taxon>Ecdysozoa</taxon>
        <taxon>Arthropoda</taxon>
        <taxon>Chelicerata</taxon>
        <taxon>Arachnida</taxon>
        <taxon>Acari</taxon>
        <taxon>Parasitiformes</taxon>
        <taxon>Ixodida</taxon>
        <taxon>Ixodoidea</taxon>
        <taxon>Ixodidae</taxon>
        <taxon>Hyalomminae</taxon>
        <taxon>Hyalomma</taxon>
    </lineage>
</organism>
<reference evidence="1" key="1">
    <citation type="submission" date="2020-05" db="EMBL/GenBank/DDBJ databases">
        <title>Large-scale comparative analyses of tick genomes elucidate their genetic diversity and vector capacities.</title>
        <authorList>
            <person name="Jia N."/>
            <person name="Wang J."/>
            <person name="Shi W."/>
            <person name="Du L."/>
            <person name="Sun Y."/>
            <person name="Zhan W."/>
            <person name="Jiang J."/>
            <person name="Wang Q."/>
            <person name="Zhang B."/>
            <person name="Ji P."/>
            <person name="Sakyi L.B."/>
            <person name="Cui X."/>
            <person name="Yuan T."/>
            <person name="Jiang B."/>
            <person name="Yang W."/>
            <person name="Lam T.T.-Y."/>
            <person name="Chang Q."/>
            <person name="Ding S."/>
            <person name="Wang X."/>
            <person name="Zhu J."/>
            <person name="Ruan X."/>
            <person name="Zhao L."/>
            <person name="Wei J."/>
            <person name="Que T."/>
            <person name="Du C."/>
            <person name="Cheng J."/>
            <person name="Dai P."/>
            <person name="Han X."/>
            <person name="Huang E."/>
            <person name="Gao Y."/>
            <person name="Liu J."/>
            <person name="Shao H."/>
            <person name="Ye R."/>
            <person name="Li L."/>
            <person name="Wei W."/>
            <person name="Wang X."/>
            <person name="Wang C."/>
            <person name="Yang T."/>
            <person name="Huo Q."/>
            <person name="Li W."/>
            <person name="Guo W."/>
            <person name="Chen H."/>
            <person name="Zhou L."/>
            <person name="Ni X."/>
            <person name="Tian J."/>
            <person name="Zhou Y."/>
            <person name="Sheng Y."/>
            <person name="Liu T."/>
            <person name="Pan Y."/>
            <person name="Xia L."/>
            <person name="Li J."/>
            <person name="Zhao F."/>
            <person name="Cao W."/>
        </authorList>
    </citation>
    <scope>NUCLEOTIDE SEQUENCE</scope>
    <source>
        <strain evidence="1">Hyas-2018</strain>
    </source>
</reference>
<proteinExistence type="predicted"/>
<gene>
    <name evidence="1" type="ORF">HPB50_003124</name>
</gene>
<protein>
    <submittedName>
        <fullName evidence="1">Uncharacterized protein</fullName>
    </submittedName>
</protein>
<comment type="caution">
    <text evidence="1">The sequence shown here is derived from an EMBL/GenBank/DDBJ whole genome shotgun (WGS) entry which is preliminary data.</text>
</comment>
<evidence type="ECO:0000313" key="1">
    <source>
        <dbReference type="EMBL" id="KAH6929612.1"/>
    </source>
</evidence>
<evidence type="ECO:0000313" key="2">
    <source>
        <dbReference type="Proteomes" id="UP000821845"/>
    </source>
</evidence>
<dbReference type="EMBL" id="CM023485">
    <property type="protein sequence ID" value="KAH6929612.1"/>
    <property type="molecule type" value="Genomic_DNA"/>
</dbReference>
<sequence>MAQVSGRQLRSGKTVPAGGEQDSELRTEVQLMGQQLYTFQRVAEMSDEVLNSVDRMAAEPHTYGWTYMGYDETESVAYFLGELDNMRQSYWRIGSVHDGSSRATGITGCRRTIVEAAIAFHRIDKDCNAVSRGIRAPWVRGASLALLEYVRMMQEVHRLAAPTVLERDKAARDKVAFCTGGSRCTRRPIR</sequence>
<name>A0ACB7S368_HYAAI</name>
<keyword evidence="2" id="KW-1185">Reference proteome</keyword>
<accession>A0ACB7S368</accession>